<feature type="compositionally biased region" description="Polar residues" evidence="1">
    <location>
        <begin position="533"/>
        <end position="576"/>
    </location>
</feature>
<feature type="compositionally biased region" description="Polar residues" evidence="1">
    <location>
        <begin position="38"/>
        <end position="47"/>
    </location>
</feature>
<sequence>MDHYEHTPEEIEASPVSLRRSDGTTDFLKYHAARQRASRPSENSLSVPISRRSKSNVSENSQILYMSASKSSKRRRGFDRSLSSISNGGRRFDGSADEKQNIEATEEMVSQNIIDREIFEWQYVCQSGRPYWWSPESKYARLKKLQHKVASEYEPQIGTPGVDTASKSQYAACRRTVSDSYLADSGNIHDLAHLIAVQLLGACFTLPPDSITAVTPQYIRDEDGIAMVRDPRLISSLRMHTHFRYSPSFGHQARNTSPIQVWPGRFDGPKSGSSPTRSNTGCSTPNIGTSSPCSRRPRMHKTLHNTEGSGNRDEDEDYIRTCCDNNELDPTVGACAWYRRQGVDDPGHRSFTLPRMPSASNTRRPTHTPEGSKEEASPSRVLGVGTPKTNYHLQPVLRSESHHVFIQPVRELVVKRWRKFRRRLSGSLHSSLPTRTSEDAASASESSASEDSSQVMSSDAKARRLRAQERGDIHSSSMDSTPHYNTPKSGHLSPSNNDPARSHWTDSQSTTPNFRLADPLAAAASLVAAELMQSRSSGKSTPSRPASGAISNGISSRECQNSTASSALATRGSSPTRPELLSVPSSSQPNTTSSAYSFSSHKSMRRSRRRSMLSEVCTPEDLQNPERAERSKAPFERSALSAMGSRLASPMEEMTLDWPLGGRKIQGSLTSPGPSVLPTLAELKAFSAQERPRISRTSTSGTQIFTPTEEGVEIDGLPAGPPRDSWVGRRGRRERTYL</sequence>
<dbReference type="OrthoDB" id="3946545at2759"/>
<feature type="compositionally biased region" description="Polar residues" evidence="1">
    <location>
        <begin position="474"/>
        <end position="513"/>
    </location>
</feature>
<feature type="compositionally biased region" description="Polar residues" evidence="1">
    <location>
        <begin position="583"/>
        <end position="596"/>
    </location>
</feature>
<dbReference type="GeneID" id="28828300"/>
<organism evidence="2 3">
    <name type="scientific">Mollisia scopiformis</name>
    <name type="common">Conifer needle endophyte fungus</name>
    <name type="synonym">Phialocephala scopiformis</name>
    <dbReference type="NCBI Taxonomy" id="149040"/>
    <lineage>
        <taxon>Eukaryota</taxon>
        <taxon>Fungi</taxon>
        <taxon>Dikarya</taxon>
        <taxon>Ascomycota</taxon>
        <taxon>Pezizomycotina</taxon>
        <taxon>Leotiomycetes</taxon>
        <taxon>Helotiales</taxon>
        <taxon>Mollisiaceae</taxon>
        <taxon>Mollisia</taxon>
    </lineage>
</organism>
<gene>
    <name evidence="2" type="ORF">LY89DRAFT_720493</name>
</gene>
<feature type="compositionally biased region" description="Polar residues" evidence="1">
    <location>
        <begin position="695"/>
        <end position="706"/>
    </location>
</feature>
<feature type="region of interest" description="Disordered" evidence="1">
    <location>
        <begin position="249"/>
        <end position="316"/>
    </location>
</feature>
<feature type="compositionally biased region" description="Basic residues" evidence="1">
    <location>
        <begin position="602"/>
        <end position="611"/>
    </location>
</feature>
<evidence type="ECO:0000256" key="1">
    <source>
        <dbReference type="SAM" id="MobiDB-lite"/>
    </source>
</evidence>
<dbReference type="Proteomes" id="UP000070700">
    <property type="component" value="Unassembled WGS sequence"/>
</dbReference>
<reference evidence="2 3" key="1">
    <citation type="submission" date="2015-10" db="EMBL/GenBank/DDBJ databases">
        <title>Full genome of DAOMC 229536 Phialocephala scopiformis, a fungal endophyte of spruce producing the potent anti-insectan compound rugulosin.</title>
        <authorList>
            <consortium name="DOE Joint Genome Institute"/>
            <person name="Walker A.K."/>
            <person name="Frasz S.L."/>
            <person name="Seifert K.A."/>
            <person name="Miller J.D."/>
            <person name="Mondo S.J."/>
            <person name="Labutti K."/>
            <person name="Lipzen A."/>
            <person name="Dockter R."/>
            <person name="Kennedy M."/>
            <person name="Grigoriev I.V."/>
            <person name="Spatafora J.W."/>
        </authorList>
    </citation>
    <scope>NUCLEOTIDE SEQUENCE [LARGE SCALE GENOMIC DNA]</scope>
    <source>
        <strain evidence="2 3">CBS 120377</strain>
    </source>
</reference>
<feature type="region of interest" description="Disordered" evidence="1">
    <location>
        <begin position="346"/>
        <end position="387"/>
    </location>
</feature>
<feature type="compositionally biased region" description="Basic and acidic residues" evidence="1">
    <location>
        <begin position="460"/>
        <end position="473"/>
    </location>
</feature>
<accession>A0A194X4J6</accession>
<keyword evidence="3" id="KW-1185">Reference proteome</keyword>
<feature type="compositionally biased region" description="Basic and acidic residues" evidence="1">
    <location>
        <begin position="624"/>
        <end position="635"/>
    </location>
</feature>
<feature type="compositionally biased region" description="Polar residues" evidence="1">
    <location>
        <begin position="55"/>
        <end position="70"/>
    </location>
</feature>
<feature type="region of interest" description="Disordered" evidence="1">
    <location>
        <begin position="691"/>
        <end position="738"/>
    </location>
</feature>
<protein>
    <submittedName>
        <fullName evidence="2">Uncharacterized protein</fullName>
    </submittedName>
</protein>
<feature type="region of interest" description="Disordered" evidence="1">
    <location>
        <begin position="533"/>
        <end position="647"/>
    </location>
</feature>
<feature type="region of interest" description="Disordered" evidence="1">
    <location>
        <begin position="1"/>
        <end position="98"/>
    </location>
</feature>
<dbReference type="EMBL" id="KQ947419">
    <property type="protein sequence ID" value="KUJ15103.1"/>
    <property type="molecule type" value="Genomic_DNA"/>
</dbReference>
<feature type="compositionally biased region" description="Low complexity" evidence="1">
    <location>
        <begin position="439"/>
        <end position="459"/>
    </location>
</feature>
<evidence type="ECO:0000313" key="2">
    <source>
        <dbReference type="EMBL" id="KUJ15103.1"/>
    </source>
</evidence>
<dbReference type="InParanoid" id="A0A194X4J6"/>
<proteinExistence type="predicted"/>
<name>A0A194X4J6_MOLSC</name>
<evidence type="ECO:0000313" key="3">
    <source>
        <dbReference type="Proteomes" id="UP000070700"/>
    </source>
</evidence>
<dbReference type="RefSeq" id="XP_018069458.1">
    <property type="nucleotide sequence ID" value="XM_018218574.1"/>
</dbReference>
<feature type="compositionally biased region" description="Polar residues" evidence="1">
    <location>
        <begin position="271"/>
        <end position="293"/>
    </location>
</feature>
<feature type="compositionally biased region" description="Basic residues" evidence="1">
    <location>
        <begin position="729"/>
        <end position="738"/>
    </location>
</feature>
<dbReference type="AlphaFoldDB" id="A0A194X4J6"/>
<dbReference type="KEGG" id="psco:LY89DRAFT_720493"/>
<feature type="region of interest" description="Disordered" evidence="1">
    <location>
        <begin position="428"/>
        <end position="513"/>
    </location>
</feature>